<gene>
    <name evidence="2" type="ORF">DL546_001637</name>
</gene>
<dbReference type="AlphaFoldDB" id="A0A420YCH5"/>
<sequence>MTPMRPKTARYRFYVLLDTHNQSRSLASGDFDLGKLSSSSVDNPHFFFGYSDRLVGRASQFALQCTVSLMASFTSTDNNSTVITDPNLIYNAYLTTQTGSQPADVPSSVGDKTTCLPHASWSMAFDVNDYVQNKSDTFALLAPNSPSFASRQCAVKVDAASTANITSGIPTTTTTPSSPSGAATSTAGILSGSGIMAVFWSLLMLGLSAGLIAKADHSGNASVAKKRGPKVVPCSFFCSVPSRNKLARYNERDKRYFEYLWVALSRGRRLLPPVPSAVHEAGTAGPPSYTQAVGDAAEDLLQPVILVLDGQSIHAESSPTIPLYQVNRGIANPGPATSVVEFARIEYRAGNAKQRSRYIYNLHRQQPLLCVPSARHAEYFSQAVAAPARRLGHLGLKPAKVAEHWTALPVDMKGWTEMDRPPFVADAAPVFEAHHRQGACKWTDGDGRDVAMEYDSDREHRLLVTASLPREMLDALVALWCCRVWQQSVNQHPVPTNHLAHTPSMGWKKFR</sequence>
<accession>A0A420YCH5</accession>
<comment type="caution">
    <text evidence="2">The sequence shown here is derived from an EMBL/GenBank/DDBJ whole genome shotgun (WGS) entry which is preliminary data.</text>
</comment>
<dbReference type="InterPro" id="IPR055560">
    <property type="entry name" value="DUF7136"/>
</dbReference>
<evidence type="ECO:0000313" key="2">
    <source>
        <dbReference type="EMBL" id="RKU45507.1"/>
    </source>
</evidence>
<dbReference type="EMBL" id="QVQW01000020">
    <property type="protein sequence ID" value="RKU45507.1"/>
    <property type="molecule type" value="Genomic_DNA"/>
</dbReference>
<proteinExistence type="predicted"/>
<organism evidence="2 3">
    <name type="scientific">Coniochaeta pulveracea</name>
    <dbReference type="NCBI Taxonomy" id="177199"/>
    <lineage>
        <taxon>Eukaryota</taxon>
        <taxon>Fungi</taxon>
        <taxon>Dikarya</taxon>
        <taxon>Ascomycota</taxon>
        <taxon>Pezizomycotina</taxon>
        <taxon>Sordariomycetes</taxon>
        <taxon>Sordariomycetidae</taxon>
        <taxon>Coniochaetales</taxon>
        <taxon>Coniochaetaceae</taxon>
        <taxon>Coniochaeta</taxon>
    </lineage>
</organism>
<feature type="domain" description="DUF7136" evidence="1">
    <location>
        <begin position="14"/>
        <end position="180"/>
    </location>
</feature>
<keyword evidence="3" id="KW-1185">Reference proteome</keyword>
<dbReference type="Proteomes" id="UP000275385">
    <property type="component" value="Unassembled WGS sequence"/>
</dbReference>
<protein>
    <recommendedName>
        <fullName evidence="1">DUF7136 domain-containing protein</fullName>
    </recommendedName>
</protein>
<evidence type="ECO:0000259" key="1">
    <source>
        <dbReference type="Pfam" id="PF23584"/>
    </source>
</evidence>
<reference evidence="2 3" key="1">
    <citation type="submission" date="2018-08" db="EMBL/GenBank/DDBJ databases">
        <title>Draft genome of the lignicolous fungus Coniochaeta pulveracea.</title>
        <authorList>
            <person name="Borstlap C.J."/>
            <person name="De Witt R.N."/>
            <person name="Botha A."/>
            <person name="Volschenk H."/>
        </authorList>
    </citation>
    <scope>NUCLEOTIDE SEQUENCE [LARGE SCALE GENOMIC DNA]</scope>
    <source>
        <strain evidence="2 3">CAB683</strain>
    </source>
</reference>
<name>A0A420YCH5_9PEZI</name>
<dbReference type="Pfam" id="PF23584">
    <property type="entry name" value="DUF7136"/>
    <property type="match status" value="1"/>
</dbReference>
<dbReference type="OrthoDB" id="5207784at2759"/>
<evidence type="ECO:0000313" key="3">
    <source>
        <dbReference type="Proteomes" id="UP000275385"/>
    </source>
</evidence>